<keyword evidence="4 6" id="KW-1133">Transmembrane helix</keyword>
<feature type="transmembrane region" description="Helical" evidence="6">
    <location>
        <begin position="183"/>
        <end position="203"/>
    </location>
</feature>
<evidence type="ECO:0000256" key="5">
    <source>
        <dbReference type="ARBA" id="ARBA00023136"/>
    </source>
</evidence>
<feature type="transmembrane region" description="Helical" evidence="6">
    <location>
        <begin position="378"/>
        <end position="395"/>
    </location>
</feature>
<feature type="transmembrane region" description="Helical" evidence="6">
    <location>
        <begin position="154"/>
        <end position="177"/>
    </location>
</feature>
<gene>
    <name evidence="7" type="ORF">BDD16_000029</name>
</gene>
<feature type="transmembrane region" description="Helical" evidence="6">
    <location>
        <begin position="435"/>
        <end position="453"/>
    </location>
</feature>
<proteinExistence type="predicted"/>
<dbReference type="InterPro" id="IPR002797">
    <property type="entry name" value="Polysacc_synth"/>
</dbReference>
<evidence type="ECO:0000256" key="2">
    <source>
        <dbReference type="ARBA" id="ARBA00022475"/>
    </source>
</evidence>
<protein>
    <submittedName>
        <fullName evidence="7">O-antigen/teichoic acid export membrane protein</fullName>
    </submittedName>
</protein>
<dbReference type="PANTHER" id="PTHR30250">
    <property type="entry name" value="PST FAMILY PREDICTED COLANIC ACID TRANSPORTER"/>
    <property type="match status" value="1"/>
</dbReference>
<keyword evidence="5 6" id="KW-0472">Membrane</keyword>
<dbReference type="GO" id="GO:0005886">
    <property type="term" value="C:plasma membrane"/>
    <property type="evidence" value="ECO:0007669"/>
    <property type="project" value="UniProtKB-SubCell"/>
</dbReference>
<reference evidence="7 8" key="1">
    <citation type="submission" date="2020-07" db="EMBL/GenBank/DDBJ databases">
        <title>Genomic Encyclopedia of Archaeal and Bacterial Type Strains, Phase II (KMG-II): from individual species to whole genera.</title>
        <authorList>
            <person name="Goeker M."/>
        </authorList>
    </citation>
    <scope>NUCLEOTIDE SEQUENCE [LARGE SCALE GENOMIC DNA]</scope>
    <source>
        <strain evidence="7 8">DSM 21226</strain>
    </source>
</reference>
<dbReference type="Proteomes" id="UP000518288">
    <property type="component" value="Unassembled WGS sequence"/>
</dbReference>
<feature type="transmembrane region" description="Helical" evidence="6">
    <location>
        <begin position="309"/>
        <end position="334"/>
    </location>
</feature>
<organism evidence="7 8">
    <name type="scientific">Sphaerotilus montanus</name>
    <dbReference type="NCBI Taxonomy" id="522889"/>
    <lineage>
        <taxon>Bacteria</taxon>
        <taxon>Pseudomonadati</taxon>
        <taxon>Pseudomonadota</taxon>
        <taxon>Betaproteobacteria</taxon>
        <taxon>Burkholderiales</taxon>
        <taxon>Sphaerotilaceae</taxon>
        <taxon>Sphaerotilus</taxon>
    </lineage>
</organism>
<feature type="transmembrane region" description="Helical" evidence="6">
    <location>
        <begin position="260"/>
        <end position="288"/>
    </location>
</feature>
<feature type="transmembrane region" description="Helical" evidence="6">
    <location>
        <begin position="123"/>
        <end position="142"/>
    </location>
</feature>
<evidence type="ECO:0000256" key="4">
    <source>
        <dbReference type="ARBA" id="ARBA00022989"/>
    </source>
</evidence>
<name>A0A7Y9QWH3_9BURK</name>
<evidence type="ECO:0000256" key="3">
    <source>
        <dbReference type="ARBA" id="ARBA00022692"/>
    </source>
</evidence>
<keyword evidence="8" id="KW-1185">Reference proteome</keyword>
<comment type="subcellular location">
    <subcellularLocation>
        <location evidence="1">Cell membrane</location>
        <topology evidence="1">Multi-pass membrane protein</topology>
    </subcellularLocation>
</comment>
<feature type="transmembrane region" description="Helical" evidence="6">
    <location>
        <begin position="340"/>
        <end position="366"/>
    </location>
</feature>
<dbReference type="PANTHER" id="PTHR30250:SF11">
    <property type="entry name" value="O-ANTIGEN TRANSPORTER-RELATED"/>
    <property type="match status" value="1"/>
</dbReference>
<feature type="transmembrane region" description="Helical" evidence="6">
    <location>
        <begin position="98"/>
        <end position="117"/>
    </location>
</feature>
<feature type="transmembrane region" description="Helical" evidence="6">
    <location>
        <begin position="47"/>
        <end position="65"/>
    </location>
</feature>
<sequence length="514" mass="55293">MSNQFGAKAMLRSALLMTGSTYVAYAAGLVASMLVARGLGPADFGRYAYLIWLSGVLVLLMNHGLTTSAIRFVSESLGRDDLAGAQALHRWFQKRQGWSILLIGALFLLGVPILKPAGWEGHLTYFAFVALVASATKAWYLFSISVAKGHGRFGVEASSVSALSLVNLVGAGILAMMGVPLEGFMLLFLLVSVAHPVMATLQLRRADIRKGGRDCQETLLQRVRPHLFWTMVSTFVFAFSNKAVETFLLNKLAGAEAVGFFTIAATLTRGGVELLSTGLTTVLMPMMANAFGAGGRERVNRIAGDAVRYFHFLGLLLTGVGFFWATPVIALMYGDKYAPAAFALQMMVIIRGFTLSHAAFGALLSITDNQRLRAAESIFAVIVSAAAALWLVPLYGLQGAILAHMLSTAAVFLFSFGCVRVVLKVPLPYGDAARMTAAALSAAAVSMGALIATDSPSSLHQILVGILYVLTYLACTLIFKVWNQYDLAMLGNLGHRIPAFKRLAFLLIPWVRHV</sequence>
<feature type="transmembrane region" description="Helical" evidence="6">
    <location>
        <begin position="401"/>
        <end position="423"/>
    </location>
</feature>
<dbReference type="AlphaFoldDB" id="A0A7Y9QWH3"/>
<evidence type="ECO:0000256" key="6">
    <source>
        <dbReference type="SAM" id="Phobius"/>
    </source>
</evidence>
<dbReference type="EMBL" id="JACCFH010000001">
    <property type="protein sequence ID" value="NYG31043.1"/>
    <property type="molecule type" value="Genomic_DNA"/>
</dbReference>
<comment type="caution">
    <text evidence="7">The sequence shown here is derived from an EMBL/GenBank/DDBJ whole genome shotgun (WGS) entry which is preliminary data.</text>
</comment>
<dbReference type="InterPro" id="IPR050833">
    <property type="entry name" value="Poly_Biosynth_Transport"/>
</dbReference>
<feature type="transmembrane region" description="Helical" evidence="6">
    <location>
        <begin position="223"/>
        <end position="240"/>
    </location>
</feature>
<evidence type="ECO:0000256" key="1">
    <source>
        <dbReference type="ARBA" id="ARBA00004651"/>
    </source>
</evidence>
<evidence type="ECO:0000313" key="7">
    <source>
        <dbReference type="EMBL" id="NYG31043.1"/>
    </source>
</evidence>
<keyword evidence="3 6" id="KW-0812">Transmembrane</keyword>
<accession>A0A7Y9QWH3</accession>
<feature type="transmembrane region" description="Helical" evidence="6">
    <location>
        <begin position="459"/>
        <end position="479"/>
    </location>
</feature>
<dbReference type="Pfam" id="PF01943">
    <property type="entry name" value="Polysacc_synt"/>
    <property type="match status" value="1"/>
</dbReference>
<dbReference type="RefSeq" id="WP_179631950.1">
    <property type="nucleotide sequence ID" value="NZ_JACCFH010000001.1"/>
</dbReference>
<evidence type="ECO:0000313" key="8">
    <source>
        <dbReference type="Proteomes" id="UP000518288"/>
    </source>
</evidence>
<feature type="transmembrane region" description="Helical" evidence="6">
    <location>
        <begin position="12"/>
        <end position="35"/>
    </location>
</feature>
<keyword evidence="2" id="KW-1003">Cell membrane</keyword>